<dbReference type="EMBL" id="UASS01000018">
    <property type="protein sequence ID" value="SPX61334.1"/>
    <property type="molecule type" value="Genomic_DNA"/>
</dbReference>
<evidence type="ECO:0000313" key="4">
    <source>
        <dbReference type="Proteomes" id="UP000054698"/>
    </source>
</evidence>
<evidence type="ECO:0000313" key="3">
    <source>
        <dbReference type="EMBL" id="SPX61334.1"/>
    </source>
</evidence>
<reference evidence="2 4" key="1">
    <citation type="submission" date="2015-11" db="EMBL/GenBank/DDBJ databases">
        <title>Genomic analysis of 38 Legionella species identifies large and diverse effector repertoires.</title>
        <authorList>
            <person name="Burstein D."/>
            <person name="Amaro F."/>
            <person name="Zusman T."/>
            <person name="Lifshitz Z."/>
            <person name="Cohen O."/>
            <person name="Gilbert J.A."/>
            <person name="Pupko T."/>
            <person name="Shuman H.A."/>
            <person name="Segal G."/>
        </authorList>
    </citation>
    <scope>NUCLEOTIDE SEQUENCE [LARGE SCALE GENOMIC DNA]</scope>
    <source>
        <strain evidence="2 4">WO-44C</strain>
    </source>
</reference>
<reference evidence="3 5" key="2">
    <citation type="submission" date="2018-06" db="EMBL/GenBank/DDBJ databases">
        <authorList>
            <consortium name="Pathogen Informatics"/>
            <person name="Doyle S."/>
        </authorList>
    </citation>
    <scope>NUCLEOTIDE SEQUENCE [LARGE SCALE GENOMIC DNA]</scope>
    <source>
        <strain evidence="3 5">NCTC12022</strain>
    </source>
</reference>
<organism evidence="2 4">
    <name type="scientific">Legionella feeleii</name>
    <dbReference type="NCBI Taxonomy" id="453"/>
    <lineage>
        <taxon>Bacteria</taxon>
        <taxon>Pseudomonadati</taxon>
        <taxon>Pseudomonadota</taxon>
        <taxon>Gammaproteobacteria</taxon>
        <taxon>Legionellales</taxon>
        <taxon>Legionellaceae</taxon>
        <taxon>Legionella</taxon>
    </lineage>
</organism>
<protein>
    <submittedName>
        <fullName evidence="2">EbhA protein</fullName>
    </submittedName>
</protein>
<gene>
    <name evidence="2" type="ORF">Lfee_0460</name>
    <name evidence="3" type="ORF">NCTC12022_02074</name>
</gene>
<dbReference type="Proteomes" id="UP000054698">
    <property type="component" value="Unassembled WGS sequence"/>
</dbReference>
<sequence length="435" mass="50293">MPTVSIEPNTNKQIRTNYARTLKQIKHDYKELMERFSSLGRAVSASEAFMMELGKKVINPLILIEDDAKKLGRDTHVLPSFIKRSELWALCKDSKSLLLKLCERDAWLRRLTGADSKHGREEDREAFQKRVNKFKKTLQELMKDTNEYDLCLPFIEKFEQGTLGVFNDYRKQLSFAERVTPHLLKKFCEQDHKGSLQVQQASILNQVFRKLNAISDNGITQEELKFKQTNAYKEAASPMEKRILLKKHMDAFRESLPLQEKLEFLDRVLESQQPFKKRTLTKEEKKTLTKEEKATIALEEKEKALQHKADKKEFAPLFKRNTKAEQQGNAIHIIQHLKDLRAALAVAEEARVGYLQAVQASQPEARKRKTDSARPSAPGEKTGIHKKQKTESGSYARKMRLFHEAEQQSEQTAEETDDMDLETTEALQIVPMYSK</sequence>
<dbReference type="EMBL" id="LNYB01000016">
    <property type="protein sequence ID" value="KTD03104.1"/>
    <property type="molecule type" value="Genomic_DNA"/>
</dbReference>
<dbReference type="Proteomes" id="UP000251942">
    <property type="component" value="Unassembled WGS sequence"/>
</dbReference>
<evidence type="ECO:0000313" key="5">
    <source>
        <dbReference type="Proteomes" id="UP000251942"/>
    </source>
</evidence>
<dbReference type="RefSeq" id="WP_058443680.1">
    <property type="nucleotide sequence ID" value="NZ_CAAAHT010000012.1"/>
</dbReference>
<name>A0A0W0U5B2_9GAMM</name>
<keyword evidence="4" id="KW-1185">Reference proteome</keyword>
<evidence type="ECO:0000256" key="1">
    <source>
        <dbReference type="SAM" id="MobiDB-lite"/>
    </source>
</evidence>
<dbReference type="PATRIC" id="fig|453.4.peg.499"/>
<feature type="region of interest" description="Disordered" evidence="1">
    <location>
        <begin position="360"/>
        <end position="423"/>
    </location>
</feature>
<accession>A0A0W0U5B2</accession>
<evidence type="ECO:0000313" key="2">
    <source>
        <dbReference type="EMBL" id="KTD03104.1"/>
    </source>
</evidence>
<feature type="compositionally biased region" description="Acidic residues" evidence="1">
    <location>
        <begin position="412"/>
        <end position="423"/>
    </location>
</feature>
<dbReference type="STRING" id="453.Lfee_0460"/>
<dbReference type="AlphaFoldDB" id="A0A0W0U5B2"/>
<proteinExistence type="predicted"/>
<dbReference type="OrthoDB" id="7024727at2"/>